<dbReference type="OrthoDB" id="548311at2759"/>
<proteinExistence type="predicted"/>
<dbReference type="InterPro" id="IPR000644">
    <property type="entry name" value="CBS_dom"/>
</dbReference>
<dbReference type="PANTHER" id="PTHR34290:SF2">
    <property type="entry name" value="OS04G0668800 PROTEIN"/>
    <property type="match status" value="1"/>
</dbReference>
<gene>
    <name evidence="4" type="ORF">GPECTOR_7g975</name>
</gene>
<organism evidence="4 5">
    <name type="scientific">Gonium pectorale</name>
    <name type="common">Green alga</name>
    <dbReference type="NCBI Taxonomy" id="33097"/>
    <lineage>
        <taxon>Eukaryota</taxon>
        <taxon>Viridiplantae</taxon>
        <taxon>Chlorophyta</taxon>
        <taxon>core chlorophytes</taxon>
        <taxon>Chlorophyceae</taxon>
        <taxon>CS clade</taxon>
        <taxon>Chlamydomonadales</taxon>
        <taxon>Volvocaceae</taxon>
        <taxon>Gonium</taxon>
    </lineage>
</organism>
<dbReference type="STRING" id="33097.A0A150GUI5"/>
<feature type="compositionally biased region" description="Basic and acidic residues" evidence="2">
    <location>
        <begin position="408"/>
        <end position="419"/>
    </location>
</feature>
<dbReference type="PANTHER" id="PTHR34290">
    <property type="entry name" value="SI:CH73-390P7.2"/>
    <property type="match status" value="1"/>
</dbReference>
<feature type="domain" description="CBS" evidence="3">
    <location>
        <begin position="266"/>
        <end position="324"/>
    </location>
</feature>
<evidence type="ECO:0000313" key="5">
    <source>
        <dbReference type="Proteomes" id="UP000075714"/>
    </source>
</evidence>
<dbReference type="InterPro" id="IPR046342">
    <property type="entry name" value="CBS_dom_sf"/>
</dbReference>
<dbReference type="Proteomes" id="UP000075714">
    <property type="component" value="Unassembled WGS sequence"/>
</dbReference>
<reference evidence="5" key="1">
    <citation type="journal article" date="2016" name="Nat. Commun.">
        <title>The Gonium pectorale genome demonstrates co-option of cell cycle regulation during the evolution of multicellularity.</title>
        <authorList>
            <person name="Hanschen E.R."/>
            <person name="Marriage T.N."/>
            <person name="Ferris P.J."/>
            <person name="Hamaji T."/>
            <person name="Toyoda A."/>
            <person name="Fujiyama A."/>
            <person name="Neme R."/>
            <person name="Noguchi H."/>
            <person name="Minakuchi Y."/>
            <person name="Suzuki M."/>
            <person name="Kawai-Toyooka H."/>
            <person name="Smith D.R."/>
            <person name="Sparks H."/>
            <person name="Anderson J."/>
            <person name="Bakaric R."/>
            <person name="Luria V."/>
            <person name="Karger A."/>
            <person name="Kirschner M.W."/>
            <person name="Durand P.M."/>
            <person name="Michod R.E."/>
            <person name="Nozaki H."/>
            <person name="Olson B.J."/>
        </authorList>
    </citation>
    <scope>NUCLEOTIDE SEQUENCE [LARGE SCALE GENOMIC DNA]</scope>
    <source>
        <strain evidence="5">NIES-2863</strain>
    </source>
</reference>
<evidence type="ECO:0000256" key="2">
    <source>
        <dbReference type="SAM" id="MobiDB-lite"/>
    </source>
</evidence>
<dbReference type="SUPFAM" id="SSF54631">
    <property type="entry name" value="CBS-domain pair"/>
    <property type="match status" value="1"/>
</dbReference>
<evidence type="ECO:0000259" key="3">
    <source>
        <dbReference type="PROSITE" id="PS51371"/>
    </source>
</evidence>
<keyword evidence="5" id="KW-1185">Reference proteome</keyword>
<sequence>MTATGTLAHSSLATAHSPLRTSGHGTPSHGSRSTTPLRVKPLHSHSHTDSSGRLTAPDSPTQCRVRRSSSAHALNRATAGGGAPAPHTSPSGHALDAAPTSPHIVTVRRRRLSVATYGDPDDLDQPGARSPPAPGPQLGGQTPMTTATTNSILSNLGISCEPLLLALAPKSMSGPRELPPPPSAAAGLGPSSSILKLQLPLSQYLVLGPEATVECAASHLAGEAGLRCVVVDTPGAAHVLGREEVERLARYSHDPASETLGSFLAGTPPAPAIRASASLGAAAGLLLRSGGQYLPVVRDDTGCFAGLVSRARLADALLGDCSDVYEAHPAGRPHGQGAGAFGSSFAPLAAAAAALGGAAAAASASLRSRIQLMPAPSLASYLRSSDPDIDPVIPSSALTPHLQPLQLEQHHQQHDDGDRAAQQPGPGPHHGQAATASTSSVLGSLDHSGPAEALKNIPEPINGNAQYPVYKSPVPRSGWELVDNADDVMDLLGLVGQSVNAEAVGKKLLGEAANMAGGSSGAGWLFKYLYDGDCAICRTFQAVIEKLDHGMGRVMFVDISQAFNPLEHGGINYKAAMETMHILSANGEVFKGVTAVIKLLVAVDADIAASMGSVTAVLPLLSLAYMVLSRNRHSLSGAWARVVRATGLDKAIFGKDIMGPVGLGPGSGLGARPPRPPPGGGGGGAGAGGQSELRPQPSA</sequence>
<dbReference type="EMBL" id="LSYV01000008">
    <property type="protein sequence ID" value="KXZ53525.1"/>
    <property type="molecule type" value="Genomic_DNA"/>
</dbReference>
<evidence type="ECO:0000256" key="1">
    <source>
        <dbReference type="PROSITE-ProRule" id="PRU00703"/>
    </source>
</evidence>
<feature type="region of interest" description="Disordered" evidence="2">
    <location>
        <begin position="408"/>
        <end position="459"/>
    </location>
</feature>
<dbReference type="Pfam" id="PF04134">
    <property type="entry name" value="DCC1-like"/>
    <property type="match status" value="1"/>
</dbReference>
<name>A0A150GUI5_GONPE</name>
<dbReference type="InterPro" id="IPR007263">
    <property type="entry name" value="DCC1-like"/>
</dbReference>
<dbReference type="Pfam" id="PF00571">
    <property type="entry name" value="CBS"/>
    <property type="match status" value="1"/>
</dbReference>
<accession>A0A150GUI5</accession>
<dbReference type="GO" id="GO:0015035">
    <property type="term" value="F:protein-disulfide reductase activity"/>
    <property type="evidence" value="ECO:0007669"/>
    <property type="project" value="InterPro"/>
</dbReference>
<feature type="region of interest" description="Disordered" evidence="2">
    <location>
        <begin position="117"/>
        <end position="147"/>
    </location>
</feature>
<feature type="region of interest" description="Disordered" evidence="2">
    <location>
        <begin position="1"/>
        <end position="105"/>
    </location>
</feature>
<feature type="compositionally biased region" description="Polar residues" evidence="2">
    <location>
        <begin position="49"/>
        <end position="63"/>
    </location>
</feature>
<feature type="compositionally biased region" description="Gly residues" evidence="2">
    <location>
        <begin position="680"/>
        <end position="689"/>
    </location>
</feature>
<dbReference type="InterPro" id="IPR044691">
    <property type="entry name" value="DCC1_Trx"/>
</dbReference>
<feature type="compositionally biased region" description="Polar residues" evidence="2">
    <location>
        <begin position="1"/>
        <end position="36"/>
    </location>
</feature>
<protein>
    <recommendedName>
        <fullName evidence="3">CBS domain-containing protein</fullName>
    </recommendedName>
</protein>
<dbReference type="PROSITE" id="PS51371">
    <property type="entry name" value="CBS"/>
    <property type="match status" value="1"/>
</dbReference>
<keyword evidence="1" id="KW-0129">CBS domain</keyword>
<evidence type="ECO:0000313" key="4">
    <source>
        <dbReference type="EMBL" id="KXZ53525.1"/>
    </source>
</evidence>
<feature type="region of interest" description="Disordered" evidence="2">
    <location>
        <begin position="664"/>
        <end position="699"/>
    </location>
</feature>
<comment type="caution">
    <text evidence="4">The sequence shown here is derived from an EMBL/GenBank/DDBJ whole genome shotgun (WGS) entry which is preliminary data.</text>
</comment>
<dbReference type="AlphaFoldDB" id="A0A150GUI5"/>